<feature type="compositionally biased region" description="Low complexity" evidence="1">
    <location>
        <begin position="365"/>
        <end position="377"/>
    </location>
</feature>
<dbReference type="OrthoDB" id="2359117at2759"/>
<protein>
    <submittedName>
        <fullName evidence="2">Uncharacterized protein</fullName>
    </submittedName>
</protein>
<feature type="region of interest" description="Disordered" evidence="1">
    <location>
        <begin position="62"/>
        <end position="124"/>
    </location>
</feature>
<dbReference type="OMA" id="NGAHPFR"/>
<feature type="compositionally biased region" description="Polar residues" evidence="1">
    <location>
        <begin position="239"/>
        <end position="254"/>
    </location>
</feature>
<feature type="compositionally biased region" description="Basic and acidic residues" evidence="1">
    <location>
        <begin position="76"/>
        <end position="91"/>
    </location>
</feature>
<organism evidence="2 3">
    <name type="scientific">Penicillium italicum</name>
    <name type="common">Blue mold</name>
    <dbReference type="NCBI Taxonomy" id="40296"/>
    <lineage>
        <taxon>Eukaryota</taxon>
        <taxon>Fungi</taxon>
        <taxon>Dikarya</taxon>
        <taxon>Ascomycota</taxon>
        <taxon>Pezizomycotina</taxon>
        <taxon>Eurotiomycetes</taxon>
        <taxon>Eurotiomycetidae</taxon>
        <taxon>Eurotiales</taxon>
        <taxon>Aspergillaceae</taxon>
        <taxon>Penicillium</taxon>
    </lineage>
</organism>
<feature type="compositionally biased region" description="Basic and acidic residues" evidence="1">
    <location>
        <begin position="459"/>
        <end position="483"/>
    </location>
</feature>
<evidence type="ECO:0000256" key="1">
    <source>
        <dbReference type="SAM" id="MobiDB-lite"/>
    </source>
</evidence>
<gene>
    <name evidence="2" type="ORF">PITC_064950</name>
</gene>
<evidence type="ECO:0000313" key="2">
    <source>
        <dbReference type="EMBL" id="KGO69410.1"/>
    </source>
</evidence>
<feature type="region of interest" description="Disordered" evidence="1">
    <location>
        <begin position="149"/>
        <end position="292"/>
    </location>
</feature>
<feature type="region of interest" description="Disordered" evidence="1">
    <location>
        <begin position="441"/>
        <end position="515"/>
    </location>
</feature>
<keyword evidence="3" id="KW-1185">Reference proteome</keyword>
<feature type="region of interest" description="Disordered" evidence="1">
    <location>
        <begin position="1"/>
        <end position="49"/>
    </location>
</feature>
<dbReference type="Proteomes" id="UP000030104">
    <property type="component" value="Unassembled WGS sequence"/>
</dbReference>
<dbReference type="HOGENOM" id="CLU_529031_0_0_1"/>
<feature type="region of interest" description="Disordered" evidence="1">
    <location>
        <begin position="306"/>
        <end position="390"/>
    </location>
</feature>
<feature type="compositionally biased region" description="Polar residues" evidence="1">
    <location>
        <begin position="441"/>
        <end position="458"/>
    </location>
</feature>
<reference evidence="2 3" key="1">
    <citation type="journal article" date="2015" name="Mol. Plant Microbe Interact.">
        <title>Genome, transcriptome, and functional analyses of Penicillium expansum provide new insights into secondary metabolism and pathogenicity.</title>
        <authorList>
            <person name="Ballester A.R."/>
            <person name="Marcet-Houben M."/>
            <person name="Levin E."/>
            <person name="Sela N."/>
            <person name="Selma-Lazaro C."/>
            <person name="Carmona L."/>
            <person name="Wisniewski M."/>
            <person name="Droby S."/>
            <person name="Gonzalez-Candelas L."/>
            <person name="Gabaldon T."/>
        </authorList>
    </citation>
    <scope>NUCLEOTIDE SEQUENCE [LARGE SCALE GENOMIC DNA]</scope>
    <source>
        <strain evidence="2 3">PHI-1</strain>
    </source>
</reference>
<evidence type="ECO:0000313" key="3">
    <source>
        <dbReference type="Proteomes" id="UP000030104"/>
    </source>
</evidence>
<feature type="compositionally biased region" description="Polar residues" evidence="1">
    <location>
        <begin position="39"/>
        <end position="49"/>
    </location>
</feature>
<accession>A0A0A2KYI6</accession>
<dbReference type="AlphaFoldDB" id="A0A0A2KYI6"/>
<dbReference type="EMBL" id="JQGA01001146">
    <property type="protein sequence ID" value="KGO69410.1"/>
    <property type="molecule type" value="Genomic_DNA"/>
</dbReference>
<feature type="compositionally biased region" description="Polar residues" evidence="1">
    <location>
        <begin position="19"/>
        <end position="31"/>
    </location>
</feature>
<comment type="caution">
    <text evidence="2">The sequence shown here is derived from an EMBL/GenBank/DDBJ whole genome shotgun (WGS) entry which is preliminary data.</text>
</comment>
<feature type="compositionally biased region" description="Low complexity" evidence="1">
    <location>
        <begin position="270"/>
        <end position="292"/>
    </location>
</feature>
<sequence length="515" mass="55331">MNDGRDALSNRGVLHAEASANTLSMNATSSVPHKPMPSVKTQTTQSPKSLSLQIDGLNAVTLAHGEGNSNPAYIESSERGSDTSGDGRRLDLSATTVTDSLSSLPSTSTNGNNSQSSELDISHTLNGHTSMPWVDRELLESQLAPHMQPVNGSASIDRWQPSLSPIKAGNASISPPPSPKHSPTRSKFDARLAPSQKRKAVGDFKSTLDIPTPHSADSNGAARRRSKTAKVEQARQSREATPQTALRTHNSASPLSDIASLPAGSPTPFSQDSQASSSGNSNHLSSHNRSRSAFSSNQFLSIPKLAPPVDIIPSNGHNQRRRPNPNAVSKPVSKPSNHSPISRHRRHHSHQENGNTQPLNGQPVLGPGTPSLSSSLTHAPTSTPNGFYRHRTHSQNTLMEQDAIETLMFMSSPENSGYRFSPRPLQPASTQSSLNELINASSNGAYHDGSQGSQSSESHNGHELRRKPELEAHAGDDIDRLLDQMDSDSEDEGRYASYRPGINGAHPFRGHQRPR</sequence>
<dbReference type="PhylomeDB" id="A0A0A2KYI6"/>
<feature type="compositionally biased region" description="Low complexity" evidence="1">
    <location>
        <begin position="95"/>
        <end position="117"/>
    </location>
</feature>
<proteinExistence type="predicted"/>
<dbReference type="STRING" id="40296.A0A0A2KYI6"/>
<feature type="compositionally biased region" description="Basic and acidic residues" evidence="1">
    <location>
        <begin position="229"/>
        <end position="238"/>
    </location>
</feature>
<name>A0A0A2KYI6_PENIT</name>